<comment type="caution">
    <text evidence="1">The sequence shown here is derived from an EMBL/GenBank/DDBJ whole genome shotgun (WGS) entry which is preliminary data.</text>
</comment>
<accession>X1KD90</accession>
<feature type="non-terminal residue" evidence="1">
    <location>
        <position position="85"/>
    </location>
</feature>
<name>X1KD90_9ZZZZ</name>
<dbReference type="InterPro" id="IPR058240">
    <property type="entry name" value="rSAM_sf"/>
</dbReference>
<dbReference type="EMBL" id="BARU01046585">
    <property type="protein sequence ID" value="GAH91600.1"/>
    <property type="molecule type" value="Genomic_DNA"/>
</dbReference>
<dbReference type="SUPFAM" id="SSF102114">
    <property type="entry name" value="Radical SAM enzymes"/>
    <property type="match status" value="1"/>
</dbReference>
<organism evidence="1">
    <name type="scientific">marine sediment metagenome</name>
    <dbReference type="NCBI Taxonomy" id="412755"/>
    <lineage>
        <taxon>unclassified sequences</taxon>
        <taxon>metagenomes</taxon>
        <taxon>ecological metagenomes</taxon>
    </lineage>
</organism>
<sequence>MEAGIKAKAAVIVGSPGETWETVQDTVDMMEEIMPDEAIVCIFTPYPGSPVWDDPEAFGMKILTRDVSKYAAVGPDMTGNVVVER</sequence>
<reference evidence="1" key="1">
    <citation type="journal article" date="2014" name="Front. Microbiol.">
        <title>High frequency of phylogenetically diverse reductive dehalogenase-homologous genes in deep subseafloor sedimentary metagenomes.</title>
        <authorList>
            <person name="Kawai M."/>
            <person name="Futagami T."/>
            <person name="Toyoda A."/>
            <person name="Takaki Y."/>
            <person name="Nishi S."/>
            <person name="Hori S."/>
            <person name="Arai W."/>
            <person name="Tsubouchi T."/>
            <person name="Morono Y."/>
            <person name="Uchiyama I."/>
            <person name="Ito T."/>
            <person name="Fujiyama A."/>
            <person name="Inagaki F."/>
            <person name="Takami H."/>
        </authorList>
    </citation>
    <scope>NUCLEOTIDE SEQUENCE</scope>
    <source>
        <strain evidence="1">Expedition CK06-06</strain>
    </source>
</reference>
<evidence type="ECO:0000313" key="1">
    <source>
        <dbReference type="EMBL" id="GAH91600.1"/>
    </source>
</evidence>
<dbReference type="AlphaFoldDB" id="X1KD90"/>
<gene>
    <name evidence="1" type="ORF">S03H2_70202</name>
</gene>
<proteinExistence type="predicted"/>
<dbReference type="Gene3D" id="3.30.750.200">
    <property type="match status" value="1"/>
</dbReference>
<protein>
    <submittedName>
        <fullName evidence="1">Uncharacterized protein</fullName>
    </submittedName>
</protein>